<keyword evidence="7" id="KW-0547">Nucleotide-binding</keyword>
<dbReference type="GO" id="GO:0004721">
    <property type="term" value="F:phosphoprotein phosphatase activity"/>
    <property type="evidence" value="ECO:0007669"/>
    <property type="project" value="TreeGrafter"/>
</dbReference>
<dbReference type="SUPFAM" id="SSF55874">
    <property type="entry name" value="ATPase domain of HSP90 chaperone/DNA topoisomerase II/histidine kinase"/>
    <property type="match status" value="1"/>
</dbReference>
<evidence type="ECO:0000256" key="2">
    <source>
        <dbReference type="ARBA" id="ARBA00004651"/>
    </source>
</evidence>
<evidence type="ECO:0000256" key="8">
    <source>
        <dbReference type="ARBA" id="ARBA00022777"/>
    </source>
</evidence>
<dbReference type="InterPro" id="IPR036890">
    <property type="entry name" value="HATPase_C_sf"/>
</dbReference>
<evidence type="ECO:0000256" key="12">
    <source>
        <dbReference type="SAM" id="Phobius"/>
    </source>
</evidence>
<dbReference type="Pfam" id="PF00512">
    <property type="entry name" value="HisKA"/>
    <property type="match status" value="1"/>
</dbReference>
<dbReference type="GO" id="GO:0016036">
    <property type="term" value="P:cellular response to phosphate starvation"/>
    <property type="evidence" value="ECO:0007669"/>
    <property type="project" value="TreeGrafter"/>
</dbReference>
<evidence type="ECO:0000256" key="4">
    <source>
        <dbReference type="ARBA" id="ARBA00022475"/>
    </source>
</evidence>
<evidence type="ECO:0000256" key="11">
    <source>
        <dbReference type="ARBA" id="ARBA00023136"/>
    </source>
</evidence>
<dbReference type="Gene3D" id="6.10.340.10">
    <property type="match status" value="1"/>
</dbReference>
<dbReference type="Gene3D" id="1.10.287.130">
    <property type="match status" value="1"/>
</dbReference>
<dbReference type="PROSITE" id="PS50885">
    <property type="entry name" value="HAMP"/>
    <property type="match status" value="1"/>
</dbReference>
<protein>
    <recommendedName>
        <fullName evidence="3">histidine kinase</fullName>
        <ecNumber evidence="3">2.7.13.3</ecNumber>
    </recommendedName>
</protein>
<dbReference type="AlphaFoldDB" id="A0A1H9WUU0"/>
<keyword evidence="16" id="KW-1185">Reference proteome</keyword>
<sequence>MKNYLSIQAKAWILFGVSISIVIGLIISITFYLYQDLYLGNETDRLKQQTESLQEAYLNLSEEEFQERIAWTVDESPVQAVVNNDPMMLGAALPLDEPGDELMINQEEREQLLNGNSVTIIRDHKNLNSRILGIAAPVGQEGFLDAIILLYRPVAEVNDAFYQIAPIVAGIGLVFLFILFILMQRVQQQYLAPLVDLEKGAKKLAEGQYETEISLTVKNELSRLANAFQFLASSLAAEDEKKRSFIQNISHELRTPLSYIKGYSELLHEANVNEEPELYKEYSSIIYKEANRMNRLVDQLISLTKLEQVSGESMDLSPLVLSEILNEAAKNTEVKRRNKNQFLQAEIADDLIVAGEEDRLLQVFINLLDNASSYTQEGGNIKIRTFDGKTNAIVEIEDNGAGINKADLPRLTERFYRGEKSRTRGKGGVGIGLSIVSQIIKLHNGTMSFESDPGKGTKVTVSIPLYTDETEN</sequence>
<evidence type="ECO:0000313" key="16">
    <source>
        <dbReference type="Proteomes" id="UP000198571"/>
    </source>
</evidence>
<keyword evidence="11 12" id="KW-0472">Membrane</keyword>
<comment type="subcellular location">
    <subcellularLocation>
        <location evidence="2">Cell membrane</location>
        <topology evidence="2">Multi-pass membrane protein</topology>
    </subcellularLocation>
</comment>
<dbReference type="EMBL" id="FOGT01000020">
    <property type="protein sequence ID" value="SES37551.1"/>
    <property type="molecule type" value="Genomic_DNA"/>
</dbReference>
<dbReference type="Pfam" id="PF00672">
    <property type="entry name" value="HAMP"/>
    <property type="match status" value="1"/>
</dbReference>
<dbReference type="STRING" id="1601833.SAMN05518684_12019"/>
<accession>A0A1H9WUU0</accession>
<comment type="catalytic activity">
    <reaction evidence="1">
        <text>ATP + protein L-histidine = ADP + protein N-phospho-L-histidine.</text>
        <dbReference type="EC" id="2.7.13.3"/>
    </reaction>
</comment>
<dbReference type="SMART" id="SM00387">
    <property type="entry name" value="HATPase_c"/>
    <property type="match status" value="1"/>
</dbReference>
<feature type="domain" description="HAMP" evidence="14">
    <location>
        <begin position="188"/>
        <end position="240"/>
    </location>
</feature>
<feature type="transmembrane region" description="Helical" evidence="12">
    <location>
        <begin position="12"/>
        <end position="34"/>
    </location>
</feature>
<dbReference type="CDD" id="cd00075">
    <property type="entry name" value="HATPase"/>
    <property type="match status" value="1"/>
</dbReference>
<dbReference type="InterPro" id="IPR050351">
    <property type="entry name" value="BphY/WalK/GraS-like"/>
</dbReference>
<dbReference type="FunFam" id="3.30.565.10:FF:000006">
    <property type="entry name" value="Sensor histidine kinase WalK"/>
    <property type="match status" value="1"/>
</dbReference>
<dbReference type="SMART" id="SM00388">
    <property type="entry name" value="HisKA"/>
    <property type="match status" value="1"/>
</dbReference>
<dbReference type="InterPro" id="IPR003661">
    <property type="entry name" value="HisK_dim/P_dom"/>
</dbReference>
<dbReference type="InterPro" id="IPR036097">
    <property type="entry name" value="HisK_dim/P_sf"/>
</dbReference>
<proteinExistence type="predicted"/>
<dbReference type="RefSeq" id="WP_093055254.1">
    <property type="nucleotide sequence ID" value="NZ_FOGT01000020.1"/>
</dbReference>
<feature type="transmembrane region" description="Helical" evidence="12">
    <location>
        <begin position="160"/>
        <end position="182"/>
    </location>
</feature>
<evidence type="ECO:0000256" key="7">
    <source>
        <dbReference type="ARBA" id="ARBA00022741"/>
    </source>
</evidence>
<feature type="domain" description="Histidine kinase" evidence="13">
    <location>
        <begin position="248"/>
        <end position="467"/>
    </location>
</feature>
<dbReference type="EC" id="2.7.13.3" evidence="3"/>
<keyword evidence="4" id="KW-1003">Cell membrane</keyword>
<dbReference type="Proteomes" id="UP000198571">
    <property type="component" value="Unassembled WGS sequence"/>
</dbReference>
<evidence type="ECO:0000259" key="13">
    <source>
        <dbReference type="PROSITE" id="PS50109"/>
    </source>
</evidence>
<evidence type="ECO:0000259" key="14">
    <source>
        <dbReference type="PROSITE" id="PS50885"/>
    </source>
</evidence>
<evidence type="ECO:0000256" key="9">
    <source>
        <dbReference type="ARBA" id="ARBA00022840"/>
    </source>
</evidence>
<name>A0A1H9WUU0_9BACI</name>
<keyword evidence="5" id="KW-0597">Phosphoprotein</keyword>
<dbReference type="InterPro" id="IPR005467">
    <property type="entry name" value="His_kinase_dom"/>
</dbReference>
<reference evidence="16" key="1">
    <citation type="submission" date="2016-10" db="EMBL/GenBank/DDBJ databases">
        <authorList>
            <person name="Varghese N."/>
            <person name="Submissions S."/>
        </authorList>
    </citation>
    <scope>NUCLEOTIDE SEQUENCE [LARGE SCALE GENOMIC DNA]</scope>
    <source>
        <strain evidence="16">S9</strain>
    </source>
</reference>
<dbReference type="InterPro" id="IPR004358">
    <property type="entry name" value="Sig_transdc_His_kin-like_C"/>
</dbReference>
<keyword evidence="10" id="KW-0902">Two-component regulatory system</keyword>
<dbReference type="InterPro" id="IPR003660">
    <property type="entry name" value="HAMP_dom"/>
</dbReference>
<dbReference type="PRINTS" id="PR00344">
    <property type="entry name" value="BCTRLSENSOR"/>
</dbReference>
<evidence type="ECO:0000256" key="3">
    <source>
        <dbReference type="ARBA" id="ARBA00012438"/>
    </source>
</evidence>
<evidence type="ECO:0000256" key="5">
    <source>
        <dbReference type="ARBA" id="ARBA00022553"/>
    </source>
</evidence>
<dbReference type="GO" id="GO:0005524">
    <property type="term" value="F:ATP binding"/>
    <property type="evidence" value="ECO:0007669"/>
    <property type="project" value="UniProtKB-KW"/>
</dbReference>
<dbReference type="PANTHER" id="PTHR45453:SF1">
    <property type="entry name" value="PHOSPHATE REGULON SENSOR PROTEIN PHOR"/>
    <property type="match status" value="1"/>
</dbReference>
<dbReference type="PANTHER" id="PTHR45453">
    <property type="entry name" value="PHOSPHATE REGULON SENSOR PROTEIN PHOR"/>
    <property type="match status" value="1"/>
</dbReference>
<dbReference type="OrthoDB" id="3436at2"/>
<evidence type="ECO:0000256" key="10">
    <source>
        <dbReference type="ARBA" id="ARBA00023012"/>
    </source>
</evidence>
<dbReference type="InterPro" id="IPR003594">
    <property type="entry name" value="HATPase_dom"/>
</dbReference>
<keyword evidence="12" id="KW-1133">Transmembrane helix</keyword>
<keyword evidence="12" id="KW-0812">Transmembrane</keyword>
<dbReference type="Gene3D" id="3.30.565.10">
    <property type="entry name" value="Histidine kinase-like ATPase, C-terminal domain"/>
    <property type="match status" value="1"/>
</dbReference>
<keyword evidence="9" id="KW-0067">ATP-binding</keyword>
<dbReference type="FunFam" id="1.10.287.130:FF:000001">
    <property type="entry name" value="Two-component sensor histidine kinase"/>
    <property type="match status" value="1"/>
</dbReference>
<evidence type="ECO:0000256" key="1">
    <source>
        <dbReference type="ARBA" id="ARBA00000085"/>
    </source>
</evidence>
<keyword evidence="8 15" id="KW-0418">Kinase</keyword>
<evidence type="ECO:0000313" key="15">
    <source>
        <dbReference type="EMBL" id="SES37551.1"/>
    </source>
</evidence>
<keyword evidence="6" id="KW-0808">Transferase</keyword>
<dbReference type="SUPFAM" id="SSF47384">
    <property type="entry name" value="Homodimeric domain of signal transducing histidine kinase"/>
    <property type="match status" value="1"/>
</dbReference>
<dbReference type="CDD" id="cd00082">
    <property type="entry name" value="HisKA"/>
    <property type="match status" value="1"/>
</dbReference>
<dbReference type="GO" id="GO:0000155">
    <property type="term" value="F:phosphorelay sensor kinase activity"/>
    <property type="evidence" value="ECO:0007669"/>
    <property type="project" value="InterPro"/>
</dbReference>
<dbReference type="Pfam" id="PF02518">
    <property type="entry name" value="HATPase_c"/>
    <property type="match status" value="1"/>
</dbReference>
<gene>
    <name evidence="15" type="ORF">SAMN05518684_12019</name>
</gene>
<evidence type="ECO:0000256" key="6">
    <source>
        <dbReference type="ARBA" id="ARBA00022679"/>
    </source>
</evidence>
<organism evidence="15 16">
    <name type="scientific">Salipaludibacillus aurantiacus</name>
    <dbReference type="NCBI Taxonomy" id="1601833"/>
    <lineage>
        <taxon>Bacteria</taxon>
        <taxon>Bacillati</taxon>
        <taxon>Bacillota</taxon>
        <taxon>Bacilli</taxon>
        <taxon>Bacillales</taxon>
        <taxon>Bacillaceae</taxon>
    </lineage>
</organism>
<dbReference type="SUPFAM" id="SSF158472">
    <property type="entry name" value="HAMP domain-like"/>
    <property type="match status" value="1"/>
</dbReference>
<dbReference type="CDD" id="cd06225">
    <property type="entry name" value="HAMP"/>
    <property type="match status" value="1"/>
</dbReference>
<dbReference type="PROSITE" id="PS50109">
    <property type="entry name" value="HIS_KIN"/>
    <property type="match status" value="1"/>
</dbReference>
<dbReference type="GO" id="GO:0005886">
    <property type="term" value="C:plasma membrane"/>
    <property type="evidence" value="ECO:0007669"/>
    <property type="project" value="UniProtKB-SubCell"/>
</dbReference>